<dbReference type="SUPFAM" id="SSF55486">
    <property type="entry name" value="Metalloproteases ('zincins'), catalytic domain"/>
    <property type="match status" value="2"/>
</dbReference>
<evidence type="ECO:0000256" key="1">
    <source>
        <dbReference type="ARBA" id="ARBA00001947"/>
    </source>
</evidence>
<organism evidence="9 10">
    <name type="scientific">Thalassiosira oceanica</name>
    <name type="common">Marine diatom</name>
    <dbReference type="NCBI Taxonomy" id="159749"/>
    <lineage>
        <taxon>Eukaryota</taxon>
        <taxon>Sar</taxon>
        <taxon>Stramenopiles</taxon>
        <taxon>Ochrophyta</taxon>
        <taxon>Bacillariophyta</taxon>
        <taxon>Coscinodiscophyceae</taxon>
        <taxon>Thalassiosirophycidae</taxon>
        <taxon>Thalassiosirales</taxon>
        <taxon>Thalassiosiraceae</taxon>
        <taxon>Thalassiosira</taxon>
    </lineage>
</organism>
<keyword evidence="10" id="KW-1185">Reference proteome</keyword>
<feature type="compositionally biased region" description="Basic and acidic residues" evidence="8">
    <location>
        <begin position="189"/>
        <end position="212"/>
    </location>
</feature>
<dbReference type="eggNOG" id="ENOG502RRAR">
    <property type="taxonomic scope" value="Eukaryota"/>
</dbReference>
<dbReference type="AlphaFoldDB" id="K0T4I2"/>
<feature type="region of interest" description="Disordered" evidence="8">
    <location>
        <begin position="189"/>
        <end position="231"/>
    </location>
</feature>
<keyword evidence="4" id="KW-0479">Metal-binding</keyword>
<name>K0T4I2_THAOC</name>
<accession>K0T4I2</accession>
<evidence type="ECO:0000256" key="8">
    <source>
        <dbReference type="SAM" id="MobiDB-lite"/>
    </source>
</evidence>
<keyword evidence="6" id="KW-0378">Hydrolase</keyword>
<keyword evidence="3" id="KW-0540">Nuclease</keyword>
<dbReference type="OMA" id="HGMLHLV"/>
<sequence>MGCERAAAMMIISLAHRASCFHIACTSRLCRRRRKHDGLTHHLRTSTFLPRPVALVTLATSRLFGCDPGSGDARAGDIFLSDDRDVSEIEMTPINLSALHRTIHVTRDVIGYPTYDVSLSLVDDEFMQEVNEQTRGVPKPTDVLSFCFQESFLRPGVLGKVPFDIPENYNLGDMLIDVDYVRRRCEEDRRMHEEEIRRSTREEESGVIHEGEVLGESESPQSSIDESGDDDEYEYIEVEIDDWDDRGVAPAMQRIYNPELRVHFLVVHGMLHLVGYDHIEDDDYELMVEREDEVLAELKVRLGVDFGL</sequence>
<dbReference type="HAMAP" id="MF_00009">
    <property type="entry name" value="Endoribonucl_YbeY"/>
    <property type="match status" value="1"/>
</dbReference>
<evidence type="ECO:0000256" key="5">
    <source>
        <dbReference type="ARBA" id="ARBA00022759"/>
    </source>
</evidence>
<evidence type="ECO:0008006" key="11">
    <source>
        <dbReference type="Google" id="ProtNLM"/>
    </source>
</evidence>
<dbReference type="Gene3D" id="3.40.390.30">
    <property type="entry name" value="Metalloproteases ('zincins'), catalytic domain"/>
    <property type="match status" value="1"/>
</dbReference>
<keyword evidence="7" id="KW-0862">Zinc</keyword>
<dbReference type="PANTHER" id="PTHR46986">
    <property type="entry name" value="ENDORIBONUCLEASE YBEY, CHLOROPLASTIC"/>
    <property type="match status" value="1"/>
</dbReference>
<dbReference type="PROSITE" id="PS01306">
    <property type="entry name" value="UPF0054"/>
    <property type="match status" value="1"/>
</dbReference>
<reference evidence="9 10" key="1">
    <citation type="journal article" date="2012" name="Genome Biol.">
        <title>Genome and low-iron response of an oceanic diatom adapted to chronic iron limitation.</title>
        <authorList>
            <person name="Lommer M."/>
            <person name="Specht M."/>
            <person name="Roy A.S."/>
            <person name="Kraemer L."/>
            <person name="Andreson R."/>
            <person name="Gutowska M.A."/>
            <person name="Wolf J."/>
            <person name="Bergner S.V."/>
            <person name="Schilhabel M.B."/>
            <person name="Klostermeier U.C."/>
            <person name="Beiko R.G."/>
            <person name="Rosenstiel P."/>
            <person name="Hippler M."/>
            <person name="Laroche J."/>
        </authorList>
    </citation>
    <scope>NUCLEOTIDE SEQUENCE [LARGE SCALE GENOMIC DNA]</scope>
    <source>
        <strain evidence="9 10">CCMP1005</strain>
    </source>
</reference>
<dbReference type="Pfam" id="PF02130">
    <property type="entry name" value="YbeY"/>
    <property type="match status" value="2"/>
</dbReference>
<dbReference type="NCBIfam" id="TIGR00043">
    <property type="entry name" value="rRNA maturation RNase YbeY"/>
    <property type="match status" value="2"/>
</dbReference>
<evidence type="ECO:0000256" key="4">
    <source>
        <dbReference type="ARBA" id="ARBA00022723"/>
    </source>
</evidence>
<dbReference type="EMBL" id="AGNL01016122">
    <property type="protein sequence ID" value="EJK65247.1"/>
    <property type="molecule type" value="Genomic_DNA"/>
</dbReference>
<evidence type="ECO:0000256" key="2">
    <source>
        <dbReference type="ARBA" id="ARBA00010875"/>
    </source>
</evidence>
<dbReference type="GO" id="GO:0046872">
    <property type="term" value="F:metal ion binding"/>
    <property type="evidence" value="ECO:0007669"/>
    <property type="project" value="UniProtKB-KW"/>
</dbReference>
<dbReference type="InterPro" id="IPR002036">
    <property type="entry name" value="YbeY"/>
</dbReference>
<protein>
    <recommendedName>
        <fullName evidence="11">YbeY/UPF0054 family metalloprotein</fullName>
    </recommendedName>
</protein>
<comment type="cofactor">
    <cofactor evidence="1">
        <name>Zn(2+)</name>
        <dbReference type="ChEBI" id="CHEBI:29105"/>
    </cofactor>
</comment>
<dbReference type="OrthoDB" id="27226at2759"/>
<dbReference type="InterPro" id="IPR020549">
    <property type="entry name" value="YbeY_CS"/>
</dbReference>
<evidence type="ECO:0000256" key="3">
    <source>
        <dbReference type="ARBA" id="ARBA00022722"/>
    </source>
</evidence>
<dbReference type="GO" id="GO:0004222">
    <property type="term" value="F:metalloendopeptidase activity"/>
    <property type="evidence" value="ECO:0007669"/>
    <property type="project" value="InterPro"/>
</dbReference>
<gene>
    <name evidence="9" type="ORF">THAOC_13918</name>
</gene>
<dbReference type="GO" id="GO:0004519">
    <property type="term" value="F:endonuclease activity"/>
    <property type="evidence" value="ECO:0007669"/>
    <property type="project" value="UniProtKB-KW"/>
</dbReference>
<evidence type="ECO:0000256" key="7">
    <source>
        <dbReference type="ARBA" id="ARBA00022833"/>
    </source>
</evidence>
<evidence type="ECO:0000313" key="9">
    <source>
        <dbReference type="EMBL" id="EJK65247.1"/>
    </source>
</evidence>
<comment type="similarity">
    <text evidence="2">Belongs to the endoribonuclease YbeY family.</text>
</comment>
<keyword evidence="5" id="KW-0255">Endonuclease</keyword>
<evidence type="ECO:0000256" key="6">
    <source>
        <dbReference type="ARBA" id="ARBA00022801"/>
    </source>
</evidence>
<proteinExistence type="inferred from homology"/>
<dbReference type="Proteomes" id="UP000266841">
    <property type="component" value="Unassembled WGS sequence"/>
</dbReference>
<dbReference type="GO" id="GO:0006364">
    <property type="term" value="P:rRNA processing"/>
    <property type="evidence" value="ECO:0007669"/>
    <property type="project" value="InterPro"/>
</dbReference>
<dbReference type="PANTHER" id="PTHR46986:SF1">
    <property type="entry name" value="ENDORIBONUCLEASE YBEY, CHLOROPLASTIC"/>
    <property type="match status" value="1"/>
</dbReference>
<comment type="caution">
    <text evidence="9">The sequence shown here is derived from an EMBL/GenBank/DDBJ whole genome shotgun (WGS) entry which is preliminary data.</text>
</comment>
<evidence type="ECO:0000313" key="10">
    <source>
        <dbReference type="Proteomes" id="UP000266841"/>
    </source>
</evidence>
<dbReference type="InterPro" id="IPR023091">
    <property type="entry name" value="MetalPrtase_cat_dom_sf_prd"/>
</dbReference>